<dbReference type="PROSITE" id="PS50102">
    <property type="entry name" value="RRM"/>
    <property type="match status" value="4"/>
</dbReference>
<dbReference type="EMBL" id="CDMZ01003345">
    <property type="protein sequence ID" value="CEM46018.1"/>
    <property type="molecule type" value="Genomic_DNA"/>
</dbReference>
<feature type="compositionally biased region" description="Low complexity" evidence="5">
    <location>
        <begin position="827"/>
        <end position="836"/>
    </location>
</feature>
<dbReference type="InterPro" id="IPR035979">
    <property type="entry name" value="RBD_domain_sf"/>
</dbReference>
<evidence type="ECO:0000313" key="7">
    <source>
        <dbReference type="EMBL" id="CEM46018.1"/>
    </source>
</evidence>
<gene>
    <name evidence="7" type="ORF">Cvel_7730</name>
</gene>
<dbReference type="Gene3D" id="3.30.70.330">
    <property type="match status" value="4"/>
</dbReference>
<keyword evidence="4" id="KW-0175">Coiled coil</keyword>
<feature type="region of interest" description="Disordered" evidence="5">
    <location>
        <begin position="1462"/>
        <end position="1517"/>
    </location>
</feature>
<reference evidence="7" key="1">
    <citation type="submission" date="2014-11" db="EMBL/GenBank/DDBJ databases">
        <authorList>
            <person name="Otto D Thomas"/>
            <person name="Naeem Raeece"/>
        </authorList>
    </citation>
    <scope>NUCLEOTIDE SEQUENCE</scope>
</reference>
<feature type="region of interest" description="Disordered" evidence="5">
    <location>
        <begin position="632"/>
        <end position="864"/>
    </location>
</feature>
<feature type="region of interest" description="Disordered" evidence="5">
    <location>
        <begin position="1230"/>
        <end position="1355"/>
    </location>
</feature>
<feature type="compositionally biased region" description="Polar residues" evidence="5">
    <location>
        <begin position="1631"/>
        <end position="1647"/>
    </location>
</feature>
<dbReference type="SMART" id="SM00360">
    <property type="entry name" value="RRM"/>
    <property type="match status" value="4"/>
</dbReference>
<feature type="region of interest" description="Disordered" evidence="5">
    <location>
        <begin position="897"/>
        <end position="1012"/>
    </location>
</feature>
<accession>A0A0G4HP93</accession>
<feature type="region of interest" description="Disordered" evidence="5">
    <location>
        <begin position="1608"/>
        <end position="1652"/>
    </location>
</feature>
<name>A0A0G4HP93_9ALVE</name>
<feature type="domain" description="RRM" evidence="6">
    <location>
        <begin position="1362"/>
        <end position="1463"/>
    </location>
</feature>
<feature type="compositionally biased region" description="Low complexity" evidence="5">
    <location>
        <begin position="688"/>
        <end position="704"/>
    </location>
</feature>
<feature type="compositionally biased region" description="Polar residues" evidence="5">
    <location>
        <begin position="358"/>
        <end position="374"/>
    </location>
</feature>
<dbReference type="SUPFAM" id="SSF81631">
    <property type="entry name" value="PAP/OAS1 substrate-binding domain"/>
    <property type="match status" value="1"/>
</dbReference>
<feature type="region of interest" description="Disordered" evidence="5">
    <location>
        <begin position="329"/>
        <end position="424"/>
    </location>
</feature>
<keyword evidence="1" id="KW-0677">Repeat</keyword>
<feature type="region of interest" description="Disordered" evidence="5">
    <location>
        <begin position="567"/>
        <end position="595"/>
    </location>
</feature>
<feature type="compositionally biased region" description="Basic and acidic residues" evidence="5">
    <location>
        <begin position="498"/>
        <end position="513"/>
    </location>
</feature>
<feature type="compositionally biased region" description="Basic and acidic residues" evidence="5">
    <location>
        <begin position="777"/>
        <end position="787"/>
    </location>
</feature>
<feature type="region of interest" description="Disordered" evidence="5">
    <location>
        <begin position="470"/>
        <end position="543"/>
    </location>
</feature>
<feature type="compositionally biased region" description="Basic and acidic residues" evidence="5">
    <location>
        <begin position="568"/>
        <end position="584"/>
    </location>
</feature>
<proteinExistence type="predicted"/>
<feature type="compositionally biased region" description="Basic and acidic residues" evidence="5">
    <location>
        <begin position="708"/>
        <end position="724"/>
    </location>
</feature>
<sequence>MDVTFDQLVSASPEVRAKLLAQLRANADRQKFIVKKAKSSFASLLSPFGVKPLVHGSWTQGIPLPDSDCDISCPEDVNLSETRRALRSLQNTRFSVREVVSDWRLLVRHTDSRVLLDVTQKTAYKDEPYWKSNHISKSLDWAKDENVKSATLILKLWVRKHADLFQPKDGYPNSYTFLLIFLFLCTHRQNPVVPLITCAVEGTGRDARLRSLPVSRPSTAVSSEDPLVLFHHFLGFLAADLKGMHIAFHYTERQSIPQSLSEEDQVAARAWSVTEPFTRAVKCKPTVKWFEQIRPNIIRRAQADSVTVAESLRKYSPNAQTSMLSANAVPFSINPSPSPQHLSLSQQQQQPCEGLGASLQNEDCMPSNSASSGLSRGGEQQGLQGQTDASASSSSSSSLPVSGQKLSQRKAISPEERAPVSLLQGEMETADRTMGLSVAQFEMFHQNTSAIAHTQEAQQQSTEGLRTFPQAEKSHWHRHERDSASSEKGAQQRQQLHAGREEEIDVRAEKFEENGEGIPLEGREGKREGLSAAGTGEEVKEDADKQLLPERLLPKVIPVSSFCIGPGEGKKSRTIDKTMSKENHPPVSLPQQETETADWRMILSAVVETEGTEGKDAVTGPPRMPWVDLLLSDEEEEQKEKEEEKVRGGRKDSHEESADVTKENEILSSNVEGEAQEGPLLPIPSAPPSSSSSTQSSHSDTASAGASHRQENPGKPEEVWERIWEGIWNRAWGGNVSPSPPTQTTTSKGQTAGAMRRAPSPISQQPSETATQPDTGESERNEERDRGGVAAKSPQPTSSPDCPEEEGVRGPQHECPGGSPSWTVSLRSSESVAVSSEKGEEEGKAKRKVGGGAAGVQEGLHSGLRRLGLEKGFSRGLEKGIGQGTVDPILQDLFDKNVQISSDNQDENEHEGGVELSQSSPSVSSPSSSVLSLRSSDDAPLVERGGGTEGGDVGTALSVTLSEAEEHSQSREEIEGGESGRSAGGGRGYGGPQDPGKGAGDSEEDPVASPSRLSESLYRVRISGIPLEVTREEVAEALAGNILHPLSVSRLFFGSVRFGATNRGSCVVDFGTREEAEWALKVSVRLKGKIVRVRWEAGGGKEEEKERRPAARRESPTGSLPRTAPAHLFGGSHVNIIIEQYRVRVLHLPPVWRSEDLRGFLEEKGFCQIEDTFVLFEGGEKEKNRGVGFVVFRKADDAKRLMEMTANGELVAEGNCLVVDSAYVDRVPLSCTPREGSPPKEGGKERPKQNERREVPINEQKGGGGEGVEAEKEEDSSGSGGNAKKAAAENEERGAVEGSDSEKNRCSIRGNSGEGWLGGHDEGKEPSSTSINAMPPAPAASVPSSGSCEIAADPSNDTTEAVTLILSRLSYTTTADELRQEVEQMGFCPLNVSLPPSKEKEDECPGWQNRGYGFVSFKTRQEAESLLQKKVVVDGRKVRVQLIKEAAGKLIDGNKLRLQWARERDRETDGARREEKKDETSPAGHAIGVSSGNVQQPLSEDVHEEQEEGHGGGIETRRVLVGNLPRPWRHDDFHSFMNRSGFPLIDAAEVHFSQGKAMALFNSGFGFLTFLKSEDVGRLVGMANRGELVAEGRRLSVQRSCDSWGGQLGVLGESGEAENGESGWGGDRKPTCSSLSAPPQPLESTPQHAGESAKVEIPVEFGGVERETKGLTVGVVSVSSSVMEGKEGQEAEKVRGRQSLDIAPTEREHDRMLASDSRPLCTRRAVPLQGGSFAISTPNLPAMPLQRRRVASLRTEENSSLAFLWRQWERQRGQLLRDQARIRKQQQQKLEELMQLHREFVQTAQELRRLSCLKAAASVRPTSSGNKKEGVGSN</sequence>
<dbReference type="InterPro" id="IPR000504">
    <property type="entry name" value="RRM_dom"/>
</dbReference>
<feature type="coiled-coil region" evidence="4">
    <location>
        <begin position="1776"/>
        <end position="1810"/>
    </location>
</feature>
<evidence type="ECO:0000256" key="4">
    <source>
        <dbReference type="SAM" id="Coils"/>
    </source>
</evidence>
<feature type="compositionally biased region" description="Basic and acidic residues" evidence="5">
    <location>
        <begin position="1101"/>
        <end position="1115"/>
    </location>
</feature>
<evidence type="ECO:0000256" key="2">
    <source>
        <dbReference type="ARBA" id="ARBA00022884"/>
    </source>
</evidence>
<feature type="compositionally biased region" description="Low complexity" evidence="5">
    <location>
        <begin position="917"/>
        <end position="934"/>
    </location>
</feature>
<feature type="region of interest" description="Disordered" evidence="5">
    <location>
        <begin position="1101"/>
        <end position="1124"/>
    </location>
</feature>
<evidence type="ECO:0000256" key="1">
    <source>
        <dbReference type="ARBA" id="ARBA00022737"/>
    </source>
</evidence>
<evidence type="ECO:0000256" key="3">
    <source>
        <dbReference type="PROSITE-ProRule" id="PRU00176"/>
    </source>
</evidence>
<feature type="domain" description="RRM" evidence="6">
    <location>
        <begin position="1517"/>
        <end position="1602"/>
    </location>
</feature>
<feature type="compositionally biased region" description="Basic and acidic residues" evidence="5">
    <location>
        <begin position="638"/>
        <end position="665"/>
    </location>
</feature>
<keyword evidence="2 3" id="KW-0694">RNA-binding</keyword>
<evidence type="ECO:0000256" key="5">
    <source>
        <dbReference type="SAM" id="MobiDB-lite"/>
    </source>
</evidence>
<feature type="compositionally biased region" description="Polar residues" evidence="5">
    <location>
        <begin position="486"/>
        <end position="495"/>
    </location>
</feature>
<feature type="compositionally biased region" description="Polar residues" evidence="5">
    <location>
        <begin position="761"/>
        <end position="775"/>
    </location>
</feature>
<dbReference type="CDD" id="cd00590">
    <property type="entry name" value="RRM_SF"/>
    <property type="match status" value="2"/>
</dbReference>
<feature type="compositionally biased region" description="Basic and acidic residues" evidence="5">
    <location>
        <begin position="1237"/>
        <end position="1256"/>
    </location>
</feature>
<organism evidence="7">
    <name type="scientific">Chromera velia CCMP2878</name>
    <dbReference type="NCBI Taxonomy" id="1169474"/>
    <lineage>
        <taxon>Eukaryota</taxon>
        <taxon>Sar</taxon>
        <taxon>Alveolata</taxon>
        <taxon>Colpodellida</taxon>
        <taxon>Chromeraceae</taxon>
        <taxon>Chromera</taxon>
    </lineage>
</organism>
<feature type="compositionally biased region" description="Gly residues" evidence="5">
    <location>
        <begin position="977"/>
        <end position="999"/>
    </location>
</feature>
<protein>
    <recommendedName>
        <fullName evidence="6">RRM domain-containing protein</fullName>
    </recommendedName>
</protein>
<dbReference type="SUPFAM" id="SSF54928">
    <property type="entry name" value="RNA-binding domain, RBD"/>
    <property type="match status" value="3"/>
</dbReference>
<feature type="compositionally biased region" description="Gly residues" evidence="5">
    <location>
        <begin position="944"/>
        <end position="953"/>
    </location>
</feature>
<feature type="compositionally biased region" description="Low complexity" evidence="5">
    <location>
        <begin position="389"/>
        <end position="398"/>
    </location>
</feature>
<feature type="compositionally biased region" description="Low complexity" evidence="5">
    <location>
        <begin position="339"/>
        <end position="351"/>
    </location>
</feature>
<dbReference type="InterPro" id="IPR012677">
    <property type="entry name" value="Nucleotide-bd_a/b_plait_sf"/>
</dbReference>
<feature type="domain" description="RRM" evidence="6">
    <location>
        <begin position="1141"/>
        <end position="1224"/>
    </location>
</feature>
<evidence type="ECO:0000259" key="6">
    <source>
        <dbReference type="PROSITE" id="PS50102"/>
    </source>
</evidence>
<feature type="compositionally biased region" description="Basic and acidic residues" evidence="5">
    <location>
        <begin position="1286"/>
        <end position="1305"/>
    </location>
</feature>
<dbReference type="PANTHER" id="PTHR24012">
    <property type="entry name" value="RNA BINDING PROTEIN"/>
    <property type="match status" value="1"/>
</dbReference>
<feature type="compositionally biased region" description="Basic and acidic residues" evidence="5">
    <location>
        <begin position="964"/>
        <end position="974"/>
    </location>
</feature>
<feature type="domain" description="RRM" evidence="6">
    <location>
        <begin position="1018"/>
        <end position="1098"/>
    </location>
</feature>
<dbReference type="GO" id="GO:0003723">
    <property type="term" value="F:RNA binding"/>
    <property type="evidence" value="ECO:0007669"/>
    <property type="project" value="UniProtKB-UniRule"/>
</dbReference>
<feature type="compositionally biased region" description="Basic and acidic residues" evidence="5">
    <location>
        <begin position="1462"/>
        <end position="1480"/>
    </location>
</feature>
<dbReference type="VEuPathDB" id="CryptoDB:Cvel_7730"/>